<organism evidence="2 3">
    <name type="scientific">Microbacterium lushaniae</name>
    <dbReference type="NCBI Taxonomy" id="2614639"/>
    <lineage>
        <taxon>Bacteria</taxon>
        <taxon>Bacillati</taxon>
        <taxon>Actinomycetota</taxon>
        <taxon>Actinomycetes</taxon>
        <taxon>Micrococcales</taxon>
        <taxon>Microbacteriaceae</taxon>
        <taxon>Microbacterium</taxon>
    </lineage>
</organism>
<name>A0A5J6L8J0_9MICO</name>
<dbReference type="InterPro" id="IPR000600">
    <property type="entry name" value="ROK"/>
</dbReference>
<comment type="similarity">
    <text evidence="1">Belongs to the ROK (NagC/XylR) family.</text>
</comment>
<proteinExistence type="inferred from homology"/>
<dbReference type="PANTHER" id="PTHR18964:SF149">
    <property type="entry name" value="BIFUNCTIONAL UDP-N-ACETYLGLUCOSAMINE 2-EPIMERASE_N-ACETYLMANNOSAMINE KINASE"/>
    <property type="match status" value="1"/>
</dbReference>
<accession>A0A5J6L8J0</accession>
<dbReference type="EMBL" id="CP044232">
    <property type="protein sequence ID" value="QEW04778.1"/>
    <property type="molecule type" value="Genomic_DNA"/>
</dbReference>
<gene>
    <name evidence="2" type="ORF">F6J85_04065</name>
</gene>
<dbReference type="KEGG" id="mlz:F6J85_04065"/>
<dbReference type="Pfam" id="PF00480">
    <property type="entry name" value="ROK"/>
    <property type="match status" value="1"/>
</dbReference>
<dbReference type="AlphaFoldDB" id="A0A5J6L8J0"/>
<dbReference type="Gene3D" id="3.30.420.40">
    <property type="match status" value="2"/>
</dbReference>
<keyword evidence="3" id="KW-1185">Reference proteome</keyword>
<reference evidence="3" key="1">
    <citation type="submission" date="2019-09" db="EMBL/GenBank/DDBJ databases">
        <title>Mumia zhuanghuii sp. nov. isolated from the intestinal contents of plateau pika (Ochotona curzoniae) in the Qinghai-Tibet plateau of China.</title>
        <authorList>
            <person name="Tian Z."/>
        </authorList>
    </citation>
    <scope>NUCLEOTIDE SEQUENCE [LARGE SCALE GENOMIC DNA]</scope>
    <source>
        <strain evidence="3">L-031</strain>
    </source>
</reference>
<dbReference type="SUPFAM" id="SSF53067">
    <property type="entry name" value="Actin-like ATPase domain"/>
    <property type="match status" value="1"/>
</dbReference>
<evidence type="ECO:0000256" key="1">
    <source>
        <dbReference type="ARBA" id="ARBA00006479"/>
    </source>
</evidence>
<sequence length="305" mass="30148">MRIGLDVGGTKTDAVALAADDSVLARVRRPSGWGPDATVRGILGAVAELTADPRAAGRAVASVGIGVPGQVDGRGARVVHAVNLGIERLDLAERIEGALGVPVRVENDVKAAAAGAWRLHGGEGTLAYVNVGTGIAAALVVDGAVWRGSRGAAGEVGHVSVDPAGPPCACGQRGCIEALAGGASVAARWGTAATHPVRAVFDAADAGDERARALRRDVAAGIAAAVRILVLTTDADTVVLGGGLTALGPRLTDDVVAALHDSAAGSAFLRSVAVAERLRVLPAGSPAAAVGAALVGAEEEVLSRG</sequence>
<evidence type="ECO:0000313" key="2">
    <source>
        <dbReference type="EMBL" id="QEW04778.1"/>
    </source>
</evidence>
<dbReference type="Proteomes" id="UP000325516">
    <property type="component" value="Chromosome"/>
</dbReference>
<protein>
    <submittedName>
        <fullName evidence="2">ROK family protein</fullName>
    </submittedName>
</protein>
<evidence type="ECO:0000313" key="3">
    <source>
        <dbReference type="Proteomes" id="UP000325516"/>
    </source>
</evidence>
<dbReference type="PANTHER" id="PTHR18964">
    <property type="entry name" value="ROK (REPRESSOR, ORF, KINASE) FAMILY"/>
    <property type="match status" value="1"/>
</dbReference>
<dbReference type="InterPro" id="IPR043129">
    <property type="entry name" value="ATPase_NBD"/>
</dbReference>